<gene>
    <name evidence="2" type="ORF">FGO68_gene13131</name>
</gene>
<keyword evidence="1" id="KW-0812">Transmembrane</keyword>
<keyword evidence="3" id="KW-1185">Reference proteome</keyword>
<sequence>MIRSDLEYDPKEVSIHSLQIWEFWLVFCDVLLFTALQFSNIPENKRHKTETNIVFIVGRNPISYHSGPRIWQKLVNQRHKNYFIK</sequence>
<evidence type="ECO:0000256" key="1">
    <source>
        <dbReference type="SAM" id="Phobius"/>
    </source>
</evidence>
<comment type="caution">
    <text evidence="2">The sequence shown here is derived from an EMBL/GenBank/DDBJ whole genome shotgun (WGS) entry which is preliminary data.</text>
</comment>
<protein>
    <submittedName>
        <fullName evidence="2">Uncharacterized protein</fullName>
    </submittedName>
</protein>
<organism evidence="2 3">
    <name type="scientific">Halteria grandinella</name>
    <dbReference type="NCBI Taxonomy" id="5974"/>
    <lineage>
        <taxon>Eukaryota</taxon>
        <taxon>Sar</taxon>
        <taxon>Alveolata</taxon>
        <taxon>Ciliophora</taxon>
        <taxon>Intramacronucleata</taxon>
        <taxon>Spirotrichea</taxon>
        <taxon>Stichotrichia</taxon>
        <taxon>Sporadotrichida</taxon>
        <taxon>Halteriidae</taxon>
        <taxon>Halteria</taxon>
    </lineage>
</organism>
<feature type="transmembrane region" description="Helical" evidence="1">
    <location>
        <begin position="20"/>
        <end position="38"/>
    </location>
</feature>
<dbReference type="EMBL" id="RRYP01029741">
    <property type="protein sequence ID" value="TNV71641.1"/>
    <property type="molecule type" value="Genomic_DNA"/>
</dbReference>
<evidence type="ECO:0000313" key="3">
    <source>
        <dbReference type="Proteomes" id="UP000785679"/>
    </source>
</evidence>
<evidence type="ECO:0000313" key="2">
    <source>
        <dbReference type="EMBL" id="TNV71641.1"/>
    </source>
</evidence>
<keyword evidence="1" id="KW-1133">Transmembrane helix</keyword>
<accession>A0A8J8NB04</accession>
<dbReference type="AlphaFoldDB" id="A0A8J8NB04"/>
<proteinExistence type="predicted"/>
<name>A0A8J8NB04_HALGN</name>
<keyword evidence="1" id="KW-0472">Membrane</keyword>
<reference evidence="2" key="1">
    <citation type="submission" date="2019-06" db="EMBL/GenBank/DDBJ databases">
        <authorList>
            <person name="Zheng W."/>
        </authorList>
    </citation>
    <scope>NUCLEOTIDE SEQUENCE</scope>
    <source>
        <strain evidence="2">QDHG01</strain>
    </source>
</reference>
<dbReference type="Proteomes" id="UP000785679">
    <property type="component" value="Unassembled WGS sequence"/>
</dbReference>